<evidence type="ECO:0000256" key="2">
    <source>
        <dbReference type="SAM" id="SignalP"/>
    </source>
</evidence>
<comment type="caution">
    <text evidence="4">The sequence shown here is derived from an EMBL/GenBank/DDBJ whole genome shotgun (WGS) entry which is preliminary data.</text>
</comment>
<dbReference type="PANTHER" id="PTHR19328:SF13">
    <property type="entry name" value="HIPL1 PROTEIN"/>
    <property type="match status" value="1"/>
</dbReference>
<evidence type="ECO:0000256" key="1">
    <source>
        <dbReference type="SAM" id="MobiDB-lite"/>
    </source>
</evidence>
<feature type="compositionally biased region" description="Basic and acidic residues" evidence="1">
    <location>
        <begin position="371"/>
        <end position="381"/>
    </location>
</feature>
<dbReference type="Pfam" id="PF07995">
    <property type="entry name" value="GSDH"/>
    <property type="match status" value="1"/>
</dbReference>
<dbReference type="SUPFAM" id="SSF50952">
    <property type="entry name" value="Soluble quinoprotein glucose dehydrogenase"/>
    <property type="match status" value="1"/>
</dbReference>
<feature type="signal peptide" evidence="2">
    <location>
        <begin position="1"/>
        <end position="21"/>
    </location>
</feature>
<protein>
    <submittedName>
        <fullName evidence="4">PQQ-dependent sugar dehydrogenase</fullName>
    </submittedName>
</protein>
<keyword evidence="2" id="KW-0732">Signal</keyword>
<accession>A0ABP9GJ31</accession>
<evidence type="ECO:0000313" key="5">
    <source>
        <dbReference type="Proteomes" id="UP001500466"/>
    </source>
</evidence>
<feature type="region of interest" description="Disordered" evidence="1">
    <location>
        <begin position="26"/>
        <end position="56"/>
    </location>
</feature>
<feature type="chain" id="PRO_5045157212" evidence="2">
    <location>
        <begin position="22"/>
        <end position="381"/>
    </location>
</feature>
<evidence type="ECO:0000313" key="4">
    <source>
        <dbReference type="EMBL" id="GAA4945422.1"/>
    </source>
</evidence>
<sequence length="381" mass="39430">MVRIRSRAVAVACAAALAVAAAGCSESSSSSAGKPSVVAPGSGARVSEPPGPTAGTVPALTVTGDVVTGLDAPWALARLPDGDTLVTDRDTGAISRFGPHTTGVVEVGRVPGSVHRGEGGLLGLALSPAFDRDGLLYVYTTTDSDNRILRMHYSPDGGLGPAEVVLSGIPSGSNHNGGRIAFGPDGMLYAGTGESGDKPLAQDPSSLGGKILRMTPDGTPAPGNPRADSVVYTLGHRNVQGLAWDSAGRLWASEFGQDTWDEINLIVPGANYGWPVVEGQAGDPRFVDPKAQWPTSEASPSGIAISGDVIYMAALRGERLWQIPIRGIEVGTPVAWFEGRYGRLRTVLALPDNVLWVLTNNTDGRGSPQSGDDRVLAVRPS</sequence>
<name>A0ABP9GJ31_9ACTN</name>
<proteinExistence type="predicted"/>
<dbReference type="PROSITE" id="PS51257">
    <property type="entry name" value="PROKAR_LIPOPROTEIN"/>
    <property type="match status" value="1"/>
</dbReference>
<feature type="compositionally biased region" description="Polar residues" evidence="1">
    <location>
        <begin position="361"/>
        <end position="370"/>
    </location>
</feature>
<dbReference type="InterPro" id="IPR011042">
    <property type="entry name" value="6-blade_b-propeller_TolB-like"/>
</dbReference>
<keyword evidence="5" id="KW-1185">Reference proteome</keyword>
<feature type="region of interest" description="Disordered" evidence="1">
    <location>
        <begin position="361"/>
        <end position="381"/>
    </location>
</feature>
<dbReference type="PANTHER" id="PTHR19328">
    <property type="entry name" value="HEDGEHOG-INTERACTING PROTEIN"/>
    <property type="match status" value="1"/>
</dbReference>
<dbReference type="EMBL" id="BAABHS010000001">
    <property type="protein sequence ID" value="GAA4945422.1"/>
    <property type="molecule type" value="Genomic_DNA"/>
</dbReference>
<evidence type="ECO:0000259" key="3">
    <source>
        <dbReference type="Pfam" id="PF07995"/>
    </source>
</evidence>
<dbReference type="Gene3D" id="2.120.10.30">
    <property type="entry name" value="TolB, C-terminal domain"/>
    <property type="match status" value="1"/>
</dbReference>
<dbReference type="InterPro" id="IPR012938">
    <property type="entry name" value="Glc/Sorbosone_DH"/>
</dbReference>
<feature type="compositionally biased region" description="Low complexity" evidence="1">
    <location>
        <begin position="26"/>
        <end position="39"/>
    </location>
</feature>
<gene>
    <name evidence="4" type="ORF">GCM10023205_01340</name>
</gene>
<dbReference type="InterPro" id="IPR011041">
    <property type="entry name" value="Quinoprot_gluc/sorb_DH_b-prop"/>
</dbReference>
<reference evidence="5" key="1">
    <citation type="journal article" date="2019" name="Int. J. Syst. Evol. Microbiol.">
        <title>The Global Catalogue of Microorganisms (GCM) 10K type strain sequencing project: providing services to taxonomists for standard genome sequencing and annotation.</title>
        <authorList>
            <consortium name="The Broad Institute Genomics Platform"/>
            <consortium name="The Broad Institute Genome Sequencing Center for Infectious Disease"/>
            <person name="Wu L."/>
            <person name="Ma J."/>
        </authorList>
    </citation>
    <scope>NUCLEOTIDE SEQUENCE [LARGE SCALE GENOMIC DNA]</scope>
    <source>
        <strain evidence="5">JCM 17986</strain>
    </source>
</reference>
<feature type="domain" description="Glucose/Sorbosone dehydrogenase" evidence="3">
    <location>
        <begin position="70"/>
        <end position="365"/>
    </location>
</feature>
<organism evidence="4 5">
    <name type="scientific">Yinghuangia aomiensis</name>
    <dbReference type="NCBI Taxonomy" id="676205"/>
    <lineage>
        <taxon>Bacteria</taxon>
        <taxon>Bacillati</taxon>
        <taxon>Actinomycetota</taxon>
        <taxon>Actinomycetes</taxon>
        <taxon>Kitasatosporales</taxon>
        <taxon>Streptomycetaceae</taxon>
        <taxon>Yinghuangia</taxon>
    </lineage>
</organism>
<dbReference type="Proteomes" id="UP001500466">
    <property type="component" value="Unassembled WGS sequence"/>
</dbReference>